<dbReference type="EMBL" id="FOZS01000001">
    <property type="protein sequence ID" value="SFS57115.1"/>
    <property type="molecule type" value="Genomic_DNA"/>
</dbReference>
<name>A0A1I6QXJ4_9EURY</name>
<feature type="compositionally biased region" description="Basic and acidic residues" evidence="1">
    <location>
        <begin position="1"/>
        <end position="33"/>
    </location>
</feature>
<evidence type="ECO:0000313" key="3">
    <source>
        <dbReference type="Proteomes" id="UP000199199"/>
    </source>
</evidence>
<accession>A0A1I6QXJ4</accession>
<gene>
    <name evidence="2" type="ORF">SAMN04488556_1676</name>
</gene>
<dbReference type="Proteomes" id="UP000199199">
    <property type="component" value="Unassembled WGS sequence"/>
</dbReference>
<dbReference type="InterPro" id="IPR043899">
    <property type="entry name" value="DUF5789"/>
</dbReference>
<dbReference type="AlphaFoldDB" id="A0A1I6QXJ4"/>
<dbReference type="Pfam" id="PF19102">
    <property type="entry name" value="DUF5789"/>
    <property type="match status" value="1"/>
</dbReference>
<sequence>MADDKNARDKKADDAERRQRERELEEARDRADEPEPVESGSTDQLGELDDELETLEYPATTDDILEAYGDSEVDAQNGSKSVGEVLRPVDDESYESADDVRNRILGLLQR</sequence>
<feature type="region of interest" description="Disordered" evidence="1">
    <location>
        <begin position="70"/>
        <end position="95"/>
    </location>
</feature>
<evidence type="ECO:0008006" key="4">
    <source>
        <dbReference type="Google" id="ProtNLM"/>
    </source>
</evidence>
<reference evidence="3" key="1">
    <citation type="submission" date="2016-10" db="EMBL/GenBank/DDBJ databases">
        <authorList>
            <person name="Varghese N."/>
            <person name="Submissions S."/>
        </authorList>
    </citation>
    <scope>NUCLEOTIDE SEQUENCE [LARGE SCALE GENOMIC DNA]</scope>
    <source>
        <strain evidence="3">DSM 22427</strain>
    </source>
</reference>
<dbReference type="OrthoDB" id="166188at2157"/>
<dbReference type="RefSeq" id="WP_092903426.1">
    <property type="nucleotide sequence ID" value="NZ_FOZS01000001.1"/>
</dbReference>
<proteinExistence type="predicted"/>
<organism evidence="2 3">
    <name type="scientific">Halostagnicola kamekurae</name>
    <dbReference type="NCBI Taxonomy" id="619731"/>
    <lineage>
        <taxon>Archaea</taxon>
        <taxon>Methanobacteriati</taxon>
        <taxon>Methanobacteriota</taxon>
        <taxon>Stenosarchaea group</taxon>
        <taxon>Halobacteria</taxon>
        <taxon>Halobacteriales</taxon>
        <taxon>Natrialbaceae</taxon>
        <taxon>Halostagnicola</taxon>
    </lineage>
</organism>
<evidence type="ECO:0000313" key="2">
    <source>
        <dbReference type="EMBL" id="SFS57115.1"/>
    </source>
</evidence>
<protein>
    <recommendedName>
        <fullName evidence="4">DUF2795 domain-containing protein</fullName>
    </recommendedName>
</protein>
<keyword evidence="3" id="KW-1185">Reference proteome</keyword>
<feature type="region of interest" description="Disordered" evidence="1">
    <location>
        <begin position="1"/>
        <end position="48"/>
    </location>
</feature>
<evidence type="ECO:0000256" key="1">
    <source>
        <dbReference type="SAM" id="MobiDB-lite"/>
    </source>
</evidence>